<evidence type="ECO:0000256" key="2">
    <source>
        <dbReference type="ARBA" id="ARBA00023043"/>
    </source>
</evidence>
<keyword evidence="2 3" id="KW-0040">ANK repeat</keyword>
<dbReference type="EMBL" id="KE747824">
    <property type="protein sequence ID" value="RMZ70703.1"/>
    <property type="molecule type" value="Genomic_DNA"/>
</dbReference>
<reference evidence="4 5" key="1">
    <citation type="journal article" date="2014" name="PLoS ONE">
        <title>De novo Genome Assembly of the Fungal Plant Pathogen Pyrenophora semeniperda.</title>
        <authorList>
            <person name="Soliai M.M."/>
            <person name="Meyer S.E."/>
            <person name="Udall J.A."/>
            <person name="Elzinga D.E."/>
            <person name="Hermansen R.A."/>
            <person name="Bodily P.M."/>
            <person name="Hart A.A."/>
            <person name="Coleman C.E."/>
        </authorList>
    </citation>
    <scope>NUCLEOTIDE SEQUENCE [LARGE SCALE GENOMIC DNA]</scope>
    <source>
        <strain evidence="4 5">CCB06</strain>
        <tissue evidence="4">Mycelium</tissue>
    </source>
</reference>
<dbReference type="InterPro" id="IPR036770">
    <property type="entry name" value="Ankyrin_rpt-contain_sf"/>
</dbReference>
<dbReference type="Gene3D" id="1.25.40.20">
    <property type="entry name" value="Ankyrin repeat-containing domain"/>
    <property type="match status" value="1"/>
</dbReference>
<dbReference type="AlphaFoldDB" id="A0A3M7M881"/>
<evidence type="ECO:0000256" key="3">
    <source>
        <dbReference type="PROSITE-ProRule" id="PRU00023"/>
    </source>
</evidence>
<dbReference type="SMART" id="SM00248">
    <property type="entry name" value="ANK"/>
    <property type="match status" value="5"/>
</dbReference>
<gene>
    <name evidence="4" type="ORF">GMOD_00000834</name>
</gene>
<feature type="repeat" description="ANK" evidence="3">
    <location>
        <begin position="222"/>
        <end position="254"/>
    </location>
</feature>
<dbReference type="PROSITE" id="PS50088">
    <property type="entry name" value="ANK_REPEAT"/>
    <property type="match status" value="1"/>
</dbReference>
<keyword evidence="1" id="KW-0677">Repeat</keyword>
<dbReference type="PANTHER" id="PTHR24198:SF165">
    <property type="entry name" value="ANKYRIN REPEAT-CONTAINING PROTEIN-RELATED"/>
    <property type="match status" value="1"/>
</dbReference>
<dbReference type="InterPro" id="IPR002110">
    <property type="entry name" value="Ankyrin_rpt"/>
</dbReference>
<dbReference type="Pfam" id="PF00023">
    <property type="entry name" value="Ank"/>
    <property type="match status" value="1"/>
</dbReference>
<dbReference type="Pfam" id="PF12796">
    <property type="entry name" value="Ank_2"/>
    <property type="match status" value="1"/>
</dbReference>
<sequence>MCILDPMASLDIADVTSILSHLLGADPAESACEAIRNDDEEKLLETSLDLRDLTTINPKREAIRQGKARFLKLLLERDDTITEELVAIACQQKNKECLRTLLDYGWDINRRIRCTASLLCLASDDENLTRWLIDNGADVNARSVLDEPPLAVAITSGSINVAHLLLLQGTDITHGNLLHCAAERNNQSEGAELAEILVRKGAAVNAYRHDNHVARPFRGMFKSHTPLQAACFRKNIPVARVLLRYGADPDCMSLDSGQLVPPTALEIARVGKNQELLHLLETGNHSRASPKFGYISN</sequence>
<evidence type="ECO:0000313" key="4">
    <source>
        <dbReference type="EMBL" id="RMZ70703.1"/>
    </source>
</evidence>
<dbReference type="OrthoDB" id="539213at2759"/>
<dbReference type="PANTHER" id="PTHR24198">
    <property type="entry name" value="ANKYRIN REPEAT AND PROTEIN KINASE DOMAIN-CONTAINING PROTEIN"/>
    <property type="match status" value="1"/>
</dbReference>
<proteinExistence type="predicted"/>
<organism evidence="4 5">
    <name type="scientific">Pyrenophora seminiperda CCB06</name>
    <dbReference type="NCBI Taxonomy" id="1302712"/>
    <lineage>
        <taxon>Eukaryota</taxon>
        <taxon>Fungi</taxon>
        <taxon>Dikarya</taxon>
        <taxon>Ascomycota</taxon>
        <taxon>Pezizomycotina</taxon>
        <taxon>Dothideomycetes</taxon>
        <taxon>Pleosporomycetidae</taxon>
        <taxon>Pleosporales</taxon>
        <taxon>Pleosporineae</taxon>
        <taxon>Pleosporaceae</taxon>
        <taxon>Pyrenophora</taxon>
    </lineage>
</organism>
<dbReference type="Proteomes" id="UP000265663">
    <property type="component" value="Unassembled WGS sequence"/>
</dbReference>
<protein>
    <submittedName>
        <fullName evidence="4">Ankyrin repeat-containing domain</fullName>
    </submittedName>
</protein>
<dbReference type="SUPFAM" id="SSF48403">
    <property type="entry name" value="Ankyrin repeat"/>
    <property type="match status" value="1"/>
</dbReference>
<accession>A0A3M7M881</accession>
<name>A0A3M7M881_9PLEO</name>
<evidence type="ECO:0000256" key="1">
    <source>
        <dbReference type="ARBA" id="ARBA00022737"/>
    </source>
</evidence>
<keyword evidence="5" id="KW-1185">Reference proteome</keyword>
<evidence type="ECO:0000313" key="5">
    <source>
        <dbReference type="Proteomes" id="UP000265663"/>
    </source>
</evidence>
<dbReference type="PROSITE" id="PS50297">
    <property type="entry name" value="ANK_REP_REGION"/>
    <property type="match status" value="1"/>
</dbReference>